<dbReference type="Gene3D" id="3.60.10.10">
    <property type="entry name" value="Endonuclease/exonuclease/phosphatase"/>
    <property type="match status" value="1"/>
</dbReference>
<dbReference type="InterPro" id="IPR052343">
    <property type="entry name" value="Retrotransposon-Effector_Assoc"/>
</dbReference>
<evidence type="ECO:0000313" key="5">
    <source>
        <dbReference type="Proteomes" id="UP000242715"/>
    </source>
</evidence>
<feature type="domain" description="Endonuclease/exonuclease/phosphatase" evidence="3">
    <location>
        <begin position="474"/>
        <end position="647"/>
    </location>
</feature>
<dbReference type="InterPro" id="IPR035979">
    <property type="entry name" value="RBD_domain_sf"/>
</dbReference>
<feature type="region of interest" description="Disordered" evidence="1">
    <location>
        <begin position="152"/>
        <end position="183"/>
    </location>
</feature>
<evidence type="ECO:0000313" key="4">
    <source>
        <dbReference type="EMBL" id="GAU18974.1"/>
    </source>
</evidence>
<evidence type="ECO:0000259" key="3">
    <source>
        <dbReference type="Pfam" id="PF03372"/>
    </source>
</evidence>
<dbReference type="InterPro" id="IPR000477">
    <property type="entry name" value="RT_dom"/>
</dbReference>
<dbReference type="InterPro" id="IPR005135">
    <property type="entry name" value="Endo/exonuclease/phosphatase"/>
</dbReference>
<dbReference type="Pfam" id="PF03372">
    <property type="entry name" value="Exo_endo_phos"/>
    <property type="match status" value="1"/>
</dbReference>
<dbReference type="AlphaFoldDB" id="A0A2Z6LMN6"/>
<reference evidence="5" key="1">
    <citation type="journal article" date="2017" name="Front. Plant Sci.">
        <title>Climate Clever Clovers: New Paradigm to Reduce the Environmental Footprint of Ruminants by Breeding Low Methanogenic Forages Utilizing Haplotype Variation.</title>
        <authorList>
            <person name="Kaur P."/>
            <person name="Appels R."/>
            <person name="Bayer P.E."/>
            <person name="Keeble-Gagnere G."/>
            <person name="Wang J."/>
            <person name="Hirakawa H."/>
            <person name="Shirasawa K."/>
            <person name="Vercoe P."/>
            <person name="Stefanova K."/>
            <person name="Durmic Z."/>
            <person name="Nichols P."/>
            <person name="Revell C."/>
            <person name="Isobe S.N."/>
            <person name="Edwards D."/>
            <person name="Erskine W."/>
        </authorList>
    </citation>
    <scope>NUCLEOTIDE SEQUENCE [LARGE SCALE GENOMIC DNA]</scope>
    <source>
        <strain evidence="5">cv. Daliak</strain>
    </source>
</reference>
<name>A0A2Z6LMN6_TRISU</name>
<evidence type="ECO:0000256" key="1">
    <source>
        <dbReference type="SAM" id="MobiDB-lite"/>
    </source>
</evidence>
<dbReference type="GO" id="GO:0003824">
    <property type="term" value="F:catalytic activity"/>
    <property type="evidence" value="ECO:0007669"/>
    <property type="project" value="InterPro"/>
</dbReference>
<accession>A0A2Z6LMN6</accession>
<dbReference type="GO" id="GO:0003676">
    <property type="term" value="F:nucleic acid binding"/>
    <property type="evidence" value="ECO:0007669"/>
    <property type="project" value="InterPro"/>
</dbReference>
<gene>
    <name evidence="4" type="ORF">TSUD_178910</name>
</gene>
<evidence type="ECO:0000259" key="2">
    <source>
        <dbReference type="Pfam" id="PF00078"/>
    </source>
</evidence>
<feature type="compositionally biased region" description="Basic and acidic residues" evidence="1">
    <location>
        <begin position="153"/>
        <end position="166"/>
    </location>
</feature>
<keyword evidence="5" id="KW-1185">Reference proteome</keyword>
<dbReference type="Proteomes" id="UP000242715">
    <property type="component" value="Unassembled WGS sequence"/>
</dbReference>
<dbReference type="PANTHER" id="PTHR46890">
    <property type="entry name" value="NON-LTR RETROLELEMENT REVERSE TRANSCRIPTASE-LIKE PROTEIN-RELATED"/>
    <property type="match status" value="1"/>
</dbReference>
<feature type="domain" description="Reverse transcriptase" evidence="2">
    <location>
        <begin position="829"/>
        <end position="978"/>
    </location>
</feature>
<proteinExistence type="predicted"/>
<organism evidence="4 5">
    <name type="scientific">Trifolium subterraneum</name>
    <name type="common">Subterranean clover</name>
    <dbReference type="NCBI Taxonomy" id="3900"/>
    <lineage>
        <taxon>Eukaryota</taxon>
        <taxon>Viridiplantae</taxon>
        <taxon>Streptophyta</taxon>
        <taxon>Embryophyta</taxon>
        <taxon>Tracheophyta</taxon>
        <taxon>Spermatophyta</taxon>
        <taxon>Magnoliopsida</taxon>
        <taxon>eudicotyledons</taxon>
        <taxon>Gunneridae</taxon>
        <taxon>Pentapetalae</taxon>
        <taxon>rosids</taxon>
        <taxon>fabids</taxon>
        <taxon>Fabales</taxon>
        <taxon>Fabaceae</taxon>
        <taxon>Papilionoideae</taxon>
        <taxon>50 kb inversion clade</taxon>
        <taxon>NPAAA clade</taxon>
        <taxon>Hologalegina</taxon>
        <taxon>IRL clade</taxon>
        <taxon>Trifolieae</taxon>
        <taxon>Trifolium</taxon>
    </lineage>
</organism>
<dbReference type="OrthoDB" id="1938551at2759"/>
<protein>
    <submittedName>
        <fullName evidence="4">Uncharacterized protein</fullName>
    </submittedName>
</protein>
<dbReference type="SUPFAM" id="SSF54928">
    <property type="entry name" value="RNA-binding domain, RBD"/>
    <property type="match status" value="1"/>
</dbReference>
<dbReference type="EMBL" id="DF973191">
    <property type="protein sequence ID" value="GAU18974.1"/>
    <property type="molecule type" value="Genomic_DNA"/>
</dbReference>
<dbReference type="SUPFAM" id="SSF56219">
    <property type="entry name" value="DNase I-like"/>
    <property type="match status" value="1"/>
</dbReference>
<dbReference type="InterPro" id="IPR036691">
    <property type="entry name" value="Endo/exonu/phosph_ase_sf"/>
</dbReference>
<sequence>MEVTARRRTCDHFPILVFFLFTCIRVGRNLTRGITIIGRGTRRITEEVMDVGTSKLGTKLKRRNIRGESYGFVKFSSVRDVTKLTNALNNVWFGHFRVRARVASFARNDTTAGSKKECEGLAERDGPKIIQGKLLNKDLRVGEIVVKLGTRQETVEKTKGHKKEGGPHANDPTATAASGKDKERQALLRKYKAKSDDVSWAKKGVVATISNGEAVPVVQTRITDAGFNDMILIPMGADKVFVKSFGGDDALIVINSAKEFFTLLFSHWKRWDFNVQPYKRGAWVRLYGIPVHAWNVEVKVVEEWGYALGEDTCLFEEEVSQANQDEGRWDTEAEKVADTMVGKLVDVLEDEVVTGCPAKMQDITPRADVELEGSQVWELVLLLDKRRVDTMTGRGEKLGGFRHVLSSLKKVARLPSKDSGEVLKILKKTERRRKDCFGTNQLREGNDKVAEDDILEVGNTIEVTFKGDNENRGLGGMEKRQKIRKLVVNQIPSLLCIQETKLQSCDTGVCSSIWGNSPHAFSYCSSVGASGGLLTLWDSSVVDVWASESYESVLWCHGRFIKSGEEFFVANVYALCDFGAKQQLWDSLLVRIQALGRSRACVCGDFNVVRSVEERRSASGRGDGISMSRLYRFLLSGEWCLTWPNFTQVARMRGLSDHCPIVLDKWNFYQVDGWGGGRDGPLYCGGYGASWCYVRLTLSLSRLNASICWQQSRWLKEGDANTKYFHSVLANRRRGNAISSLQVGGITVEGVAPIRHAVVSHFASHFKAEVKAVVWDCDSFKSLGPDGVNFGFIEDFWTEMQGDVMRFITEFHRNGRLTKGINATFIALIPKVDSPQRLNDFRHISLVGSLYKILAKFLANRLRLVMGGVISESQTTFVRDRQILDGVLIANEVVDEARRAKKELLLFKVDFEKAYDSVDWGYLDVVMGRMGFPTLWRKWIKECVCTATASVLVNGSPTNEFPLKRGLRVGNSVSISVSHLQFADDTLLMGTKC</sequence>
<dbReference type="PANTHER" id="PTHR46890:SF48">
    <property type="entry name" value="RNA-DIRECTED DNA POLYMERASE"/>
    <property type="match status" value="1"/>
</dbReference>
<dbReference type="Pfam" id="PF00078">
    <property type="entry name" value="RVT_1"/>
    <property type="match status" value="1"/>
</dbReference>
<dbReference type="CDD" id="cd01650">
    <property type="entry name" value="RT_nLTR_like"/>
    <property type="match status" value="1"/>
</dbReference>